<evidence type="ECO:0000313" key="1">
    <source>
        <dbReference type="Proteomes" id="UP000887579"/>
    </source>
</evidence>
<name>A0AC34FS59_9BILA</name>
<evidence type="ECO:0000313" key="2">
    <source>
        <dbReference type="WBParaSite" id="ES5_v2.g20031.t1"/>
    </source>
</evidence>
<proteinExistence type="predicted"/>
<protein>
    <submittedName>
        <fullName evidence="2">Aspartate--tRNA ligase, cytoplasmic</fullName>
    </submittedName>
</protein>
<reference evidence="2" key="1">
    <citation type="submission" date="2022-11" db="UniProtKB">
        <authorList>
            <consortium name="WormBaseParasite"/>
        </authorList>
    </citation>
    <scope>IDENTIFICATION</scope>
</reference>
<organism evidence="1 2">
    <name type="scientific">Panagrolaimus sp. ES5</name>
    <dbReference type="NCBI Taxonomy" id="591445"/>
    <lineage>
        <taxon>Eukaryota</taxon>
        <taxon>Metazoa</taxon>
        <taxon>Ecdysozoa</taxon>
        <taxon>Nematoda</taxon>
        <taxon>Chromadorea</taxon>
        <taxon>Rhabditida</taxon>
        <taxon>Tylenchina</taxon>
        <taxon>Panagrolaimomorpha</taxon>
        <taxon>Panagrolaimoidea</taxon>
        <taxon>Panagrolaimidae</taxon>
        <taxon>Panagrolaimus</taxon>
    </lineage>
</organism>
<accession>A0AC34FS59</accession>
<dbReference type="Proteomes" id="UP000887579">
    <property type="component" value="Unplaced"/>
</dbReference>
<sequence>MSTDAANIPEAEAGTDEKKLSKKELNKLAKQAKKAELKKSSTQGQQENQGAEEEEDISEGKYGSYGLIQSSERKIIAFTLVNKLDESFDGKVVWIRGRLHTSRVKGKTCFVVIRQQISTVQVAAFAGKENVSKQMIKFIEKVSKESIVDVSGIIKKPNEKIASCTQQDIELHLQQFFVVSASEPRLPLQIEDASRAADESSELSGESIVDVSGIIKKPNEKIASCTQQDIELHLQQFFVVSASEPRLPLQIEDASRAADESSELSGVNLDTRLDNRVLDLRTATNQGIFKIQAGICEEFRNALMKEGFLEIHTPKIISAASEGGANVFEVKYFKGMAYLAQSPQLYKQMAIAGDFGKVFTIGSVFRAEDSNTHRHMTEFIGLDLEMAFNFHYHEVVETIGHLLIGIFKHLQKNYKDEIETVRKQYSSEPFIFNEKPLILHFSEGVKLLRDAGIEQGEEDDLSTSNEKMLGKIVREKYQTDFYVLDKFPLAVRPFYTMPDPTDERYSNSYDMFMRGK</sequence>
<dbReference type="WBParaSite" id="ES5_v2.g20031.t1">
    <property type="protein sequence ID" value="ES5_v2.g20031.t1"/>
    <property type="gene ID" value="ES5_v2.g20031"/>
</dbReference>